<evidence type="ECO:0000313" key="4">
    <source>
        <dbReference type="Proteomes" id="UP001296969"/>
    </source>
</evidence>
<dbReference type="AlphaFoldDB" id="A0A9D7AH00"/>
<organism evidence="2 3">
    <name type="scientific">Limnobaculum xujianqingii</name>
    <dbReference type="NCBI Taxonomy" id="2738837"/>
    <lineage>
        <taxon>Bacteria</taxon>
        <taxon>Pseudomonadati</taxon>
        <taxon>Pseudomonadota</taxon>
        <taxon>Gammaproteobacteria</taxon>
        <taxon>Enterobacterales</taxon>
        <taxon>Budviciaceae</taxon>
        <taxon>Limnobaculum</taxon>
    </lineage>
</organism>
<comment type="caution">
    <text evidence="2">The sequence shown here is derived from an EMBL/GenBank/DDBJ whole genome shotgun (WGS) entry which is preliminary data.</text>
</comment>
<gene>
    <name evidence="2" type="ORF">I2492_05940</name>
    <name evidence="1" type="ORF">I2493_05940</name>
</gene>
<keyword evidence="4" id="KW-1185">Reference proteome</keyword>
<dbReference type="Proteomes" id="UP001296969">
    <property type="component" value="Unassembled WGS sequence"/>
</dbReference>
<name>A0A9D7AH00_9GAMM</name>
<dbReference type="RefSeq" id="WP_228397606.1">
    <property type="nucleotide sequence ID" value="NZ_JADRCP010000001.1"/>
</dbReference>
<dbReference type="EMBL" id="JADRCP010000001">
    <property type="protein sequence ID" value="MBK5175858.1"/>
    <property type="molecule type" value="Genomic_DNA"/>
</dbReference>
<evidence type="ECO:0000313" key="1">
    <source>
        <dbReference type="EMBL" id="MBK5072549.1"/>
    </source>
</evidence>
<evidence type="ECO:0000313" key="2">
    <source>
        <dbReference type="EMBL" id="MBK5175858.1"/>
    </source>
</evidence>
<dbReference type="Proteomes" id="UP000807542">
    <property type="component" value="Unassembled WGS sequence"/>
</dbReference>
<dbReference type="EMBL" id="JADRCQ010000001">
    <property type="protein sequence ID" value="MBK5072549.1"/>
    <property type="molecule type" value="Genomic_DNA"/>
</dbReference>
<sequence length="61" mass="6821">MSLLRDMPERRFNLLYPIGTPFTYYPNPGIPDGEIVVTDSEAWKTAKGKVVVKVRGRIGAV</sequence>
<proteinExistence type="predicted"/>
<protein>
    <submittedName>
        <fullName evidence="2">Uncharacterized protein</fullName>
    </submittedName>
</protein>
<accession>A0A9D7AH00</accession>
<reference evidence="2 4" key="1">
    <citation type="submission" date="2020-11" db="EMBL/GenBank/DDBJ databases">
        <title>Insectihabitans protaetiae gen. nov. sp. nov. and Insectihabitans allomyrinae sp. nov., isolated from larvae of Protaetia brevitarsis seulensis and Allomyrina dichotoma, respectively.</title>
        <authorList>
            <person name="Lee S.D."/>
            <person name="Byeon Y.-S."/>
            <person name="Kim S.-M."/>
            <person name="Yang H.L."/>
            <person name="Kim I.S."/>
        </authorList>
    </citation>
    <scope>NUCLEOTIDE SEQUENCE</scope>
    <source>
        <strain evidence="2">CWB-B4</strain>
        <strain evidence="1 4">CWB-B43</strain>
    </source>
</reference>
<evidence type="ECO:0000313" key="3">
    <source>
        <dbReference type="Proteomes" id="UP000807542"/>
    </source>
</evidence>